<keyword evidence="3" id="KW-1185">Reference proteome</keyword>
<keyword evidence="1" id="KW-0812">Transmembrane</keyword>
<dbReference type="OrthoDB" id="2649128at2"/>
<protein>
    <submittedName>
        <fullName evidence="2">Uncharacterized protein</fullName>
    </submittedName>
</protein>
<evidence type="ECO:0000256" key="1">
    <source>
        <dbReference type="SAM" id="Phobius"/>
    </source>
</evidence>
<evidence type="ECO:0000313" key="3">
    <source>
        <dbReference type="Proteomes" id="UP000198666"/>
    </source>
</evidence>
<accession>A0A1G6W7A0</accession>
<feature type="transmembrane region" description="Helical" evidence="1">
    <location>
        <begin position="117"/>
        <end position="140"/>
    </location>
</feature>
<keyword evidence="1" id="KW-1133">Transmembrane helix</keyword>
<dbReference type="EMBL" id="FMZB01000015">
    <property type="protein sequence ID" value="SDD61810.1"/>
    <property type="molecule type" value="Genomic_DNA"/>
</dbReference>
<proteinExistence type="predicted"/>
<dbReference type="RefSeq" id="WP_093728638.1">
    <property type="nucleotide sequence ID" value="NZ_FMZB01000015.1"/>
</dbReference>
<gene>
    <name evidence="2" type="ORF">SAMN05421663_11532</name>
</gene>
<sequence length="218" mass="24066">MVFWKGWVFFSITVPLSLLWRPLGLFIDFKDTEVLVTIWGPIYFFIGQFVAIGFRSVLPIAVGMGSTRKQCLKSLYIIGTPGIAVSLFLVNVLFILSDFGIVSINMMHIASFFLEDYPFLSFFLIDLAIACFLFGILLLISCIHYCLGFVPMIISLTILGVLIAFLGIMDPLMDWVVGLEPAAFFAMAGGLGLLSIANIVSNHAQRSFGEAGEKIVMV</sequence>
<evidence type="ECO:0000313" key="2">
    <source>
        <dbReference type="EMBL" id="SDD61810.1"/>
    </source>
</evidence>
<feature type="transmembrane region" description="Helical" evidence="1">
    <location>
        <begin position="42"/>
        <end position="63"/>
    </location>
</feature>
<dbReference type="Proteomes" id="UP000198666">
    <property type="component" value="Unassembled WGS sequence"/>
</dbReference>
<reference evidence="3" key="1">
    <citation type="submission" date="2016-10" db="EMBL/GenBank/DDBJ databases">
        <authorList>
            <person name="Varghese N."/>
            <person name="Submissions S."/>
        </authorList>
    </citation>
    <scope>NUCLEOTIDE SEQUENCE [LARGE SCALE GENOMIC DNA]</scope>
    <source>
        <strain evidence="3">DSM 21620</strain>
    </source>
</reference>
<feature type="transmembrane region" description="Helical" evidence="1">
    <location>
        <begin position="147"/>
        <end position="169"/>
    </location>
</feature>
<feature type="transmembrane region" description="Helical" evidence="1">
    <location>
        <begin position="75"/>
        <end position="97"/>
    </location>
</feature>
<keyword evidence="1" id="KW-0472">Membrane</keyword>
<feature type="transmembrane region" description="Helical" evidence="1">
    <location>
        <begin position="181"/>
        <end position="200"/>
    </location>
</feature>
<organism evidence="2 3">
    <name type="scientific">Terribacillus halophilus</name>
    <dbReference type="NCBI Taxonomy" id="361279"/>
    <lineage>
        <taxon>Bacteria</taxon>
        <taxon>Bacillati</taxon>
        <taxon>Bacillota</taxon>
        <taxon>Bacilli</taxon>
        <taxon>Bacillales</taxon>
        <taxon>Bacillaceae</taxon>
        <taxon>Terribacillus</taxon>
    </lineage>
</organism>
<feature type="transmembrane region" description="Helical" evidence="1">
    <location>
        <begin position="7"/>
        <end position="27"/>
    </location>
</feature>
<name>A0A1G6W7A0_9BACI</name>
<dbReference type="AlphaFoldDB" id="A0A1G6W7A0"/>